<accession>A0A8S1V3Z9</accession>
<dbReference type="OrthoDB" id="307166at2759"/>
<proteinExistence type="predicted"/>
<dbReference type="CDD" id="cd19757">
    <property type="entry name" value="Bbox1"/>
    <property type="match status" value="1"/>
</dbReference>
<dbReference type="Proteomes" id="UP000689195">
    <property type="component" value="Unassembled WGS sequence"/>
</dbReference>
<evidence type="ECO:0000313" key="2">
    <source>
        <dbReference type="EMBL" id="CAD8171183.1"/>
    </source>
</evidence>
<comment type="caution">
    <text evidence="2">The sequence shown here is derived from an EMBL/GenBank/DDBJ whole genome shotgun (WGS) entry which is preliminary data.</text>
</comment>
<name>A0A8S1V3Z9_9CILI</name>
<evidence type="ECO:0000256" key="1">
    <source>
        <dbReference type="SAM" id="Coils"/>
    </source>
</evidence>
<feature type="coiled-coil region" evidence="1">
    <location>
        <begin position="59"/>
        <end position="169"/>
    </location>
</feature>
<keyword evidence="3" id="KW-1185">Reference proteome</keyword>
<sequence length="242" mass="28675">MNNPQCQSCFQYIAIVTCKECKLSICFKCDERLHQDKNDNHYRTTISFQPRQKLQSDEDEKLIEMIKLKKKELQELKDKESQLTKHYQDRMIQAKNKYEQQISALENRLQKAQKQMNEVSLENGELDVDTLQNELENLEKSLKSEIKLVEEEQRKLDEKTQKTDALLNRVKKATDIEQQQIIKMNEVVQIFKACSEQLQKEKDLLMLDNEKLIAEVEIFAKFFDENGPLMEELNAQKNNEQQ</sequence>
<dbReference type="AlphaFoldDB" id="A0A8S1V3Z9"/>
<evidence type="ECO:0008006" key="4">
    <source>
        <dbReference type="Google" id="ProtNLM"/>
    </source>
</evidence>
<protein>
    <recommendedName>
        <fullName evidence="4">B box-type domain-containing protein</fullName>
    </recommendedName>
</protein>
<keyword evidence="1" id="KW-0175">Coiled coil</keyword>
<dbReference type="EMBL" id="CAJJDO010000054">
    <property type="protein sequence ID" value="CAD8171183.1"/>
    <property type="molecule type" value="Genomic_DNA"/>
</dbReference>
<gene>
    <name evidence="2" type="ORF">PPENT_87.1.T0540154</name>
</gene>
<evidence type="ECO:0000313" key="3">
    <source>
        <dbReference type="Proteomes" id="UP000689195"/>
    </source>
</evidence>
<reference evidence="2" key="1">
    <citation type="submission" date="2021-01" db="EMBL/GenBank/DDBJ databases">
        <authorList>
            <consortium name="Genoscope - CEA"/>
            <person name="William W."/>
        </authorList>
    </citation>
    <scope>NUCLEOTIDE SEQUENCE</scope>
</reference>
<organism evidence="2 3">
    <name type="scientific">Paramecium pentaurelia</name>
    <dbReference type="NCBI Taxonomy" id="43138"/>
    <lineage>
        <taxon>Eukaryota</taxon>
        <taxon>Sar</taxon>
        <taxon>Alveolata</taxon>
        <taxon>Ciliophora</taxon>
        <taxon>Intramacronucleata</taxon>
        <taxon>Oligohymenophorea</taxon>
        <taxon>Peniculida</taxon>
        <taxon>Parameciidae</taxon>
        <taxon>Paramecium</taxon>
    </lineage>
</organism>